<dbReference type="PANTHER" id="PTHR43229">
    <property type="entry name" value="NODULATION PROTEIN J"/>
    <property type="match status" value="1"/>
</dbReference>
<evidence type="ECO:0000259" key="7">
    <source>
        <dbReference type="Pfam" id="PF01061"/>
    </source>
</evidence>
<gene>
    <name evidence="8" type="ORF">GA0074692_2096</name>
</gene>
<evidence type="ECO:0000313" key="8">
    <source>
        <dbReference type="EMBL" id="SCL26162.1"/>
    </source>
</evidence>
<dbReference type="AlphaFoldDB" id="A0A1C6SA59"/>
<evidence type="ECO:0000256" key="4">
    <source>
        <dbReference type="ARBA" id="ARBA00023136"/>
    </source>
</evidence>
<dbReference type="InterPro" id="IPR013525">
    <property type="entry name" value="ABC2_TM"/>
</dbReference>
<evidence type="ECO:0000256" key="3">
    <source>
        <dbReference type="ARBA" id="ARBA00022989"/>
    </source>
</evidence>
<proteinExistence type="predicted"/>
<dbReference type="GO" id="GO:0043190">
    <property type="term" value="C:ATP-binding cassette (ABC) transporter complex"/>
    <property type="evidence" value="ECO:0007669"/>
    <property type="project" value="InterPro"/>
</dbReference>
<evidence type="ECO:0000256" key="6">
    <source>
        <dbReference type="SAM" id="Phobius"/>
    </source>
</evidence>
<dbReference type="InterPro" id="IPR000412">
    <property type="entry name" value="ABC_2_transport"/>
</dbReference>
<organism evidence="8 9">
    <name type="scientific">Micromonospora pallida</name>
    <dbReference type="NCBI Taxonomy" id="145854"/>
    <lineage>
        <taxon>Bacteria</taxon>
        <taxon>Bacillati</taxon>
        <taxon>Actinomycetota</taxon>
        <taxon>Actinomycetes</taxon>
        <taxon>Micromonosporales</taxon>
        <taxon>Micromonosporaceae</taxon>
        <taxon>Micromonospora</taxon>
    </lineage>
</organism>
<accession>A0A1C6SA59</accession>
<keyword evidence="3 6" id="KW-1133">Transmembrane helix</keyword>
<feature type="transmembrane region" description="Helical" evidence="6">
    <location>
        <begin position="171"/>
        <end position="190"/>
    </location>
</feature>
<feature type="transmembrane region" description="Helical" evidence="6">
    <location>
        <begin position="48"/>
        <end position="68"/>
    </location>
</feature>
<dbReference type="GO" id="GO:0046677">
    <property type="term" value="P:response to antibiotic"/>
    <property type="evidence" value="ECO:0007669"/>
    <property type="project" value="UniProtKB-KW"/>
</dbReference>
<feature type="transmembrane region" description="Helical" evidence="6">
    <location>
        <begin position="80"/>
        <end position="98"/>
    </location>
</feature>
<dbReference type="OrthoDB" id="9255971at2"/>
<evidence type="ECO:0000256" key="5">
    <source>
        <dbReference type="ARBA" id="ARBA00023251"/>
    </source>
</evidence>
<keyword evidence="9" id="KW-1185">Reference proteome</keyword>
<dbReference type="STRING" id="145854.GA0074692_2096"/>
<comment type="subcellular location">
    <subcellularLocation>
        <location evidence="1">Membrane</location>
        <topology evidence="1">Multi-pass membrane protein</topology>
    </subcellularLocation>
</comment>
<dbReference type="Proteomes" id="UP000198959">
    <property type="component" value="Unassembled WGS sequence"/>
</dbReference>
<sequence>MIALFWAAVRFQVNHVWRSVNDLMVLVTLPLFTIAFLAVMVESGRRDLAPYAIVGSGAMSLWSMAVNISGGTIEGDRRNGVLEAAVATPAPLVVVLLGRITAVTVISQVGLVESAMVGWAVFGVTIEIHHPLVFLLTVLCTTAAVVGTATALAGVFVLGRWALTLKSSLTYPFYVLGGALVPVTFLPEWLQPLTKVVFLSWSAELLRDCLAPAAVRNVPARLAVLLVLGAAAFAVGFWMIEWIMRRLRSTGTVGYA</sequence>
<feature type="transmembrane region" description="Helical" evidence="6">
    <location>
        <begin position="222"/>
        <end position="240"/>
    </location>
</feature>
<dbReference type="EMBL" id="FMHW01000002">
    <property type="protein sequence ID" value="SCL26162.1"/>
    <property type="molecule type" value="Genomic_DNA"/>
</dbReference>
<dbReference type="RefSeq" id="WP_091642440.1">
    <property type="nucleotide sequence ID" value="NZ_FMHW01000002.1"/>
</dbReference>
<dbReference type="InterPro" id="IPR051784">
    <property type="entry name" value="Nod_factor_ABC_transporter"/>
</dbReference>
<name>A0A1C6SA59_9ACTN</name>
<evidence type="ECO:0000256" key="2">
    <source>
        <dbReference type="ARBA" id="ARBA00022692"/>
    </source>
</evidence>
<evidence type="ECO:0000313" key="9">
    <source>
        <dbReference type="Proteomes" id="UP000198959"/>
    </source>
</evidence>
<feature type="transmembrane region" description="Helical" evidence="6">
    <location>
        <begin position="23"/>
        <end position="41"/>
    </location>
</feature>
<reference evidence="9" key="1">
    <citation type="submission" date="2016-06" db="EMBL/GenBank/DDBJ databases">
        <authorList>
            <person name="Varghese N."/>
            <person name="Submissions Spin"/>
        </authorList>
    </citation>
    <scope>NUCLEOTIDE SEQUENCE [LARGE SCALE GENOMIC DNA]</scope>
    <source>
        <strain evidence="9">DSM 43817</strain>
    </source>
</reference>
<feature type="transmembrane region" description="Helical" evidence="6">
    <location>
        <begin position="132"/>
        <end position="159"/>
    </location>
</feature>
<keyword evidence="2 6" id="KW-0812">Transmembrane</keyword>
<keyword evidence="4 6" id="KW-0472">Membrane</keyword>
<dbReference type="Pfam" id="PF01061">
    <property type="entry name" value="ABC2_membrane"/>
    <property type="match status" value="1"/>
</dbReference>
<protein>
    <submittedName>
        <fullName evidence="8">ABC-2 type transport system permease protein</fullName>
    </submittedName>
</protein>
<feature type="domain" description="ABC-2 type transporter transmembrane" evidence="7">
    <location>
        <begin position="5"/>
        <end position="208"/>
    </location>
</feature>
<dbReference type="PIRSF" id="PIRSF006648">
    <property type="entry name" value="DrrB"/>
    <property type="match status" value="1"/>
</dbReference>
<evidence type="ECO:0000256" key="1">
    <source>
        <dbReference type="ARBA" id="ARBA00004141"/>
    </source>
</evidence>
<dbReference type="GO" id="GO:0140359">
    <property type="term" value="F:ABC-type transporter activity"/>
    <property type="evidence" value="ECO:0007669"/>
    <property type="project" value="InterPro"/>
</dbReference>
<keyword evidence="5" id="KW-0046">Antibiotic resistance</keyword>
<dbReference type="PANTHER" id="PTHR43229:SF6">
    <property type="entry name" value="ABC-TYPE MULTIDRUG TRANSPORT SYSTEM, PERMEASE COMPONENT"/>
    <property type="match status" value="1"/>
</dbReference>